<name>X1TDE8_9ZZZZ</name>
<reference evidence="17" key="1">
    <citation type="journal article" date="2014" name="Front. Microbiol.">
        <title>High frequency of phylogenetically diverse reductive dehalogenase-homologous genes in deep subseafloor sedimentary metagenomes.</title>
        <authorList>
            <person name="Kawai M."/>
            <person name="Futagami T."/>
            <person name="Toyoda A."/>
            <person name="Takaki Y."/>
            <person name="Nishi S."/>
            <person name="Hori S."/>
            <person name="Arai W."/>
            <person name="Tsubouchi T."/>
            <person name="Morono Y."/>
            <person name="Uchiyama I."/>
            <person name="Ito T."/>
            <person name="Fujiyama A."/>
            <person name="Inagaki F."/>
            <person name="Takami H."/>
        </authorList>
    </citation>
    <scope>NUCLEOTIDE SEQUENCE</scope>
    <source>
        <strain evidence="17">Expedition CK06-06</strain>
    </source>
</reference>
<evidence type="ECO:0000313" key="17">
    <source>
        <dbReference type="EMBL" id="GAJ03348.1"/>
    </source>
</evidence>
<dbReference type="SUPFAM" id="SSF55205">
    <property type="entry name" value="EPT/RTPC-like"/>
    <property type="match status" value="1"/>
</dbReference>
<feature type="non-terminal residue" evidence="17">
    <location>
        <position position="1"/>
    </location>
</feature>
<dbReference type="InterPro" id="IPR050068">
    <property type="entry name" value="MurA_subfamily"/>
</dbReference>
<dbReference type="GO" id="GO:0071555">
    <property type="term" value="P:cell wall organization"/>
    <property type="evidence" value="ECO:0007669"/>
    <property type="project" value="UniProtKB-KW"/>
</dbReference>
<dbReference type="GO" id="GO:0009252">
    <property type="term" value="P:peptidoglycan biosynthetic process"/>
    <property type="evidence" value="ECO:0007669"/>
    <property type="project" value="UniProtKB-KW"/>
</dbReference>
<evidence type="ECO:0000256" key="13">
    <source>
        <dbReference type="ARBA" id="ARBA00042443"/>
    </source>
</evidence>
<dbReference type="InterPro" id="IPR013792">
    <property type="entry name" value="RNA3'P_cycl/enolpyr_Trfase_a/b"/>
</dbReference>
<dbReference type="GO" id="GO:0008360">
    <property type="term" value="P:regulation of cell shape"/>
    <property type="evidence" value="ECO:0007669"/>
    <property type="project" value="UniProtKB-KW"/>
</dbReference>
<sequence>PRESYRPINISTLPYPGFPTDLQPIITVLLSVVPGVSIVTENVFENRFMYVDELNRMGANVKIDGHHAVIKGVEKLSGAPVRSFDLRAGAAMVLAGLAAEGSTEVSDIYHIQRGYEDFVKKLRNLGADIRKVS</sequence>
<evidence type="ECO:0000256" key="12">
    <source>
        <dbReference type="ARBA" id="ARBA00039754"/>
    </source>
</evidence>
<comment type="similarity">
    <text evidence="10">Belongs to the EPSP synthase family. MurA subfamily.</text>
</comment>
<gene>
    <name evidence="17" type="ORF">S12H4_48243</name>
</gene>
<dbReference type="GO" id="GO:0051301">
    <property type="term" value="P:cell division"/>
    <property type="evidence" value="ECO:0007669"/>
    <property type="project" value="UniProtKB-KW"/>
</dbReference>
<keyword evidence="4" id="KW-0132">Cell division</keyword>
<dbReference type="Pfam" id="PF00275">
    <property type="entry name" value="EPSP_synthase"/>
    <property type="match status" value="1"/>
</dbReference>
<dbReference type="EC" id="2.5.1.7" evidence="11"/>
<dbReference type="PANTHER" id="PTHR43783">
    <property type="entry name" value="UDP-N-ACETYLGLUCOSAMINE 1-CARBOXYVINYLTRANSFERASE"/>
    <property type="match status" value="1"/>
</dbReference>
<protein>
    <recommendedName>
        <fullName evidence="12">UDP-N-acetylglucosamine 1-carboxyvinyltransferase</fullName>
        <ecNumber evidence="11">2.5.1.7</ecNumber>
    </recommendedName>
    <alternativeName>
        <fullName evidence="13">Enoylpyruvate transferase</fullName>
    </alternativeName>
    <alternativeName>
        <fullName evidence="14">UDP-N-acetylglucosamine enolpyruvyl transferase</fullName>
    </alternativeName>
</protein>
<evidence type="ECO:0000256" key="6">
    <source>
        <dbReference type="ARBA" id="ARBA00022960"/>
    </source>
</evidence>
<keyword evidence="3" id="KW-0963">Cytoplasm</keyword>
<evidence type="ECO:0000256" key="1">
    <source>
        <dbReference type="ARBA" id="ARBA00004496"/>
    </source>
</evidence>
<evidence type="ECO:0000256" key="11">
    <source>
        <dbReference type="ARBA" id="ARBA00039108"/>
    </source>
</evidence>
<feature type="domain" description="Enolpyruvate transferase" evidence="16">
    <location>
        <begin position="4"/>
        <end position="122"/>
    </location>
</feature>
<evidence type="ECO:0000256" key="14">
    <source>
        <dbReference type="ARBA" id="ARBA00042842"/>
    </source>
</evidence>
<dbReference type="EMBL" id="BARW01030129">
    <property type="protein sequence ID" value="GAJ03348.1"/>
    <property type="molecule type" value="Genomic_DNA"/>
</dbReference>
<comment type="subcellular location">
    <subcellularLocation>
        <location evidence="1">Cytoplasm</location>
    </subcellularLocation>
</comment>
<dbReference type="Gene3D" id="3.65.10.10">
    <property type="entry name" value="Enolpyruvate transferase domain"/>
    <property type="match status" value="1"/>
</dbReference>
<organism evidence="17">
    <name type="scientific">marine sediment metagenome</name>
    <dbReference type="NCBI Taxonomy" id="412755"/>
    <lineage>
        <taxon>unclassified sequences</taxon>
        <taxon>metagenomes</taxon>
        <taxon>ecological metagenomes</taxon>
    </lineage>
</organism>
<evidence type="ECO:0000256" key="15">
    <source>
        <dbReference type="ARBA" id="ARBA00047527"/>
    </source>
</evidence>
<dbReference type="PANTHER" id="PTHR43783:SF1">
    <property type="entry name" value="UDP-N-ACETYLGLUCOSAMINE 1-CARBOXYVINYLTRANSFERASE"/>
    <property type="match status" value="1"/>
</dbReference>
<comment type="catalytic activity">
    <reaction evidence="15">
        <text>phosphoenolpyruvate + UDP-N-acetyl-alpha-D-glucosamine = UDP-N-acetyl-3-O-(1-carboxyvinyl)-alpha-D-glucosamine + phosphate</text>
        <dbReference type="Rhea" id="RHEA:18681"/>
        <dbReference type="ChEBI" id="CHEBI:43474"/>
        <dbReference type="ChEBI" id="CHEBI:57705"/>
        <dbReference type="ChEBI" id="CHEBI:58702"/>
        <dbReference type="ChEBI" id="CHEBI:68483"/>
        <dbReference type="EC" id="2.5.1.7"/>
    </reaction>
</comment>
<keyword evidence="7" id="KW-0573">Peptidoglycan synthesis</keyword>
<proteinExistence type="inferred from homology"/>
<dbReference type="GO" id="GO:0005737">
    <property type="term" value="C:cytoplasm"/>
    <property type="evidence" value="ECO:0007669"/>
    <property type="project" value="UniProtKB-SubCell"/>
</dbReference>
<evidence type="ECO:0000256" key="8">
    <source>
        <dbReference type="ARBA" id="ARBA00023306"/>
    </source>
</evidence>
<evidence type="ECO:0000256" key="4">
    <source>
        <dbReference type="ARBA" id="ARBA00022618"/>
    </source>
</evidence>
<dbReference type="InterPro" id="IPR036968">
    <property type="entry name" value="Enolpyruvate_Tfrase_sf"/>
</dbReference>
<keyword evidence="5" id="KW-0808">Transferase</keyword>
<keyword evidence="6" id="KW-0133">Cell shape</keyword>
<accession>X1TDE8</accession>
<evidence type="ECO:0000259" key="16">
    <source>
        <dbReference type="Pfam" id="PF00275"/>
    </source>
</evidence>
<evidence type="ECO:0000256" key="3">
    <source>
        <dbReference type="ARBA" id="ARBA00022490"/>
    </source>
</evidence>
<dbReference type="GO" id="GO:0008760">
    <property type="term" value="F:UDP-N-acetylglucosamine 1-carboxyvinyltransferase activity"/>
    <property type="evidence" value="ECO:0007669"/>
    <property type="project" value="UniProtKB-EC"/>
</dbReference>
<evidence type="ECO:0000256" key="9">
    <source>
        <dbReference type="ARBA" id="ARBA00023316"/>
    </source>
</evidence>
<comment type="caution">
    <text evidence="17">The sequence shown here is derived from an EMBL/GenBank/DDBJ whole genome shotgun (WGS) entry which is preliminary data.</text>
</comment>
<dbReference type="InterPro" id="IPR001986">
    <property type="entry name" value="Enolpyruvate_Tfrase_dom"/>
</dbReference>
<evidence type="ECO:0000256" key="5">
    <source>
        <dbReference type="ARBA" id="ARBA00022679"/>
    </source>
</evidence>
<keyword evidence="9" id="KW-0961">Cell wall biogenesis/degradation</keyword>
<evidence type="ECO:0000256" key="7">
    <source>
        <dbReference type="ARBA" id="ARBA00022984"/>
    </source>
</evidence>
<dbReference type="AlphaFoldDB" id="X1TDE8"/>
<evidence type="ECO:0000256" key="10">
    <source>
        <dbReference type="ARBA" id="ARBA00038367"/>
    </source>
</evidence>
<evidence type="ECO:0000256" key="2">
    <source>
        <dbReference type="ARBA" id="ARBA00004752"/>
    </source>
</evidence>
<keyword evidence="8" id="KW-0131">Cell cycle</keyword>
<comment type="pathway">
    <text evidence="2">Cell wall biogenesis; peptidoglycan biosynthesis.</text>
</comment>